<dbReference type="EMBL" id="LK995512">
    <property type="protein sequence ID" value="CED91564.1"/>
    <property type="molecule type" value="Genomic_DNA"/>
</dbReference>
<protein>
    <submittedName>
        <fullName evidence="1">Uncharacterized protein</fullName>
    </submittedName>
</protein>
<sequence length="181" mass="20765">MSKGDWDLSRPYRVFVDESEVRGYSITAVYLRPSDAHRIGKTLRNHLRSGQRSIHFTKERDEVRRAVIDDVVAMPIKVEVYRSSAKPRIARPRCLRALAEALRDGACQQLVLDRNDSVMQSDRRVLHEAFGSGWDGTYDHLHDHEEPLLWLADAVSWCWNKGGQWRAALSNVRLDVIDLGS</sequence>
<organism evidence="1">
    <name type="scientific">Actinomyces succiniciruminis</name>
    <dbReference type="NCBI Taxonomy" id="1522002"/>
    <lineage>
        <taxon>Bacteria</taxon>
        <taxon>Bacillati</taxon>
        <taxon>Actinomycetota</taxon>
        <taxon>Actinomycetes</taxon>
        <taxon>Actinomycetales</taxon>
        <taxon>Actinomycetaceae</taxon>
        <taxon>Actinomyces</taxon>
    </lineage>
</organism>
<name>A0A1L7RQB3_9ACTO</name>
<proteinExistence type="predicted"/>
<evidence type="ECO:0000313" key="1">
    <source>
        <dbReference type="EMBL" id="CED91564.1"/>
    </source>
</evidence>
<reference evidence="1" key="1">
    <citation type="submission" date="2014-07" db="EMBL/GenBank/DDBJ databases">
        <authorList>
            <person name="Zhang J.E."/>
            <person name="Yang H."/>
            <person name="Guo J."/>
            <person name="Deng Z."/>
            <person name="Luo H."/>
            <person name="Luo M."/>
            <person name="Zhao B."/>
        </authorList>
    </citation>
    <scope>NUCLEOTIDE SEQUENCE</scope>
    <source>
        <strain evidence="1">AM4</strain>
    </source>
</reference>
<accession>A0A1L7RQB3</accession>
<dbReference type="AlphaFoldDB" id="A0A1L7RQB3"/>
<gene>
    <name evidence="1" type="ORF">AAM4_1732</name>
</gene>
<dbReference type="RefSeq" id="WP_244671605.1">
    <property type="nucleotide sequence ID" value="NZ_LK995512.1"/>
</dbReference>